<feature type="binding site" evidence="5">
    <location>
        <begin position="170"/>
        <end position="174"/>
    </location>
    <ligand>
        <name>substrate</name>
    </ligand>
</feature>
<evidence type="ECO:0000256" key="5">
    <source>
        <dbReference type="HAMAP-Rule" id="MF_01260"/>
    </source>
</evidence>
<comment type="subcellular location">
    <subcellularLocation>
        <location evidence="5">Cytoplasm</location>
    </subcellularLocation>
</comment>
<comment type="subunit">
    <text evidence="5">Monomer.</text>
</comment>
<dbReference type="InterPro" id="IPR000073">
    <property type="entry name" value="AB_hydrolase_1"/>
</dbReference>
<dbReference type="Proteomes" id="UP000478837">
    <property type="component" value="Unassembled WGS sequence"/>
</dbReference>
<accession>A0A6L9MT10</accession>
<dbReference type="EC" id="3.1.1.85" evidence="5"/>
<comment type="catalytic activity">
    <reaction evidence="5">
        <text>6-carboxyhexanoyl-[ACP] methyl ester + H2O = 6-carboxyhexanoyl-[ACP] + methanol + H(+)</text>
        <dbReference type="Rhea" id="RHEA:42700"/>
        <dbReference type="Rhea" id="RHEA-COMP:9955"/>
        <dbReference type="Rhea" id="RHEA-COMP:10186"/>
        <dbReference type="ChEBI" id="CHEBI:15377"/>
        <dbReference type="ChEBI" id="CHEBI:15378"/>
        <dbReference type="ChEBI" id="CHEBI:17790"/>
        <dbReference type="ChEBI" id="CHEBI:78846"/>
        <dbReference type="ChEBI" id="CHEBI:82735"/>
        <dbReference type="EC" id="3.1.1.85"/>
    </reaction>
</comment>
<feature type="active site" description="Nucleophile" evidence="5">
    <location>
        <position position="109"/>
    </location>
</feature>
<dbReference type="InterPro" id="IPR050228">
    <property type="entry name" value="Carboxylesterase_BioH"/>
</dbReference>
<evidence type="ECO:0000256" key="1">
    <source>
        <dbReference type="ARBA" id="ARBA00022487"/>
    </source>
</evidence>
<dbReference type="PANTHER" id="PTHR43194">
    <property type="entry name" value="HYDROLASE ALPHA/BETA FOLD FAMILY"/>
    <property type="match status" value="1"/>
</dbReference>
<dbReference type="PANTHER" id="PTHR43194:SF5">
    <property type="entry name" value="PIMELOYL-[ACYL-CARRIER PROTEIN] METHYL ESTER ESTERASE"/>
    <property type="match status" value="1"/>
</dbReference>
<evidence type="ECO:0000259" key="6">
    <source>
        <dbReference type="Pfam" id="PF00561"/>
    </source>
</evidence>
<protein>
    <recommendedName>
        <fullName evidence="5">Pimeloyl-[acyl-carrier protein] methyl ester esterase</fullName>
        <ecNumber evidence="5">3.1.1.85</ecNumber>
    </recommendedName>
    <alternativeName>
        <fullName evidence="5">Biotin synthesis protein BioH</fullName>
    </alternativeName>
    <alternativeName>
        <fullName evidence="5">Carboxylesterase BioH</fullName>
    </alternativeName>
</protein>
<feature type="active site" evidence="5">
    <location>
        <position position="262"/>
    </location>
</feature>
<dbReference type="GO" id="GO:0005737">
    <property type="term" value="C:cytoplasm"/>
    <property type="evidence" value="ECO:0007669"/>
    <property type="project" value="UniProtKB-SubCell"/>
</dbReference>
<comment type="similarity">
    <text evidence="5">Belongs to the AB hydrolase superfamily. Carboxylesterase BioH family.</text>
</comment>
<feature type="domain" description="AB hydrolase-1" evidence="6">
    <location>
        <begin position="41"/>
        <end position="269"/>
    </location>
</feature>
<dbReference type="AlphaFoldDB" id="A0A6L9MT10"/>
<sequence length="289" mass="31521">MESLIKNEALVTRTYGTEIKDKSKNAIDTNAADVSNTGIDIVLLHGWGMNSGAFSSFIPYLQDNFRVTTIDLPGFGENVATLPSPYTVDALAKLCAAQLPKDCVLIGWSLGGLVAQKIAINAPEKLSGLITIASTPRFSAGPCWPGIAEDLLNMFEAQLEKDYKKTLERFLAIQAMGSATAKNDIKTIRQQITDYPDPAEEALKRGLSILANEDLRAQIGRIMTPTLRLYGRLDSLVPTAGIDRVCELHPQADTVVMPHASHAPFISHPQQTADIIYRFSTSLQHQRAS</sequence>
<name>A0A6L9MT10_9ALTE</name>
<comment type="pathway">
    <text evidence="5">Cofactor biosynthesis; biotin biosynthesis.</text>
</comment>
<gene>
    <name evidence="5 7" type="primary">bioH</name>
    <name evidence="7" type="ORF">GTW09_07310</name>
</gene>
<dbReference type="InterPro" id="IPR010076">
    <property type="entry name" value="BioH"/>
</dbReference>
<feature type="binding site" evidence="5">
    <location>
        <position position="262"/>
    </location>
    <ligand>
        <name>substrate</name>
    </ligand>
</feature>
<dbReference type="PRINTS" id="PR00111">
    <property type="entry name" value="ABHYDROLASE"/>
</dbReference>
<evidence type="ECO:0000256" key="3">
    <source>
        <dbReference type="ARBA" id="ARBA00022756"/>
    </source>
</evidence>
<dbReference type="GO" id="GO:0009102">
    <property type="term" value="P:biotin biosynthetic process"/>
    <property type="evidence" value="ECO:0007669"/>
    <property type="project" value="UniProtKB-UniRule"/>
</dbReference>
<keyword evidence="1 5" id="KW-0719">Serine esterase</keyword>
<dbReference type="InterPro" id="IPR029058">
    <property type="entry name" value="AB_hydrolase_fold"/>
</dbReference>
<keyword evidence="3 5" id="KW-0093">Biotin biosynthesis</keyword>
<dbReference type="RefSeq" id="WP_163111254.1">
    <property type="nucleotide sequence ID" value="NZ_JAAAWP010000003.1"/>
</dbReference>
<dbReference type="GO" id="GO:0090499">
    <property type="term" value="F:pimelyl-[acyl-carrier protein] methyl ester esterase activity"/>
    <property type="evidence" value="ECO:0007669"/>
    <property type="project" value="UniProtKB-EC"/>
</dbReference>
<organism evidence="7 8">
    <name type="scientific">Alteromonas hispanica</name>
    <dbReference type="NCBI Taxonomy" id="315421"/>
    <lineage>
        <taxon>Bacteria</taxon>
        <taxon>Pseudomonadati</taxon>
        <taxon>Pseudomonadota</taxon>
        <taxon>Gammaproteobacteria</taxon>
        <taxon>Alteromonadales</taxon>
        <taxon>Alteromonadaceae</taxon>
        <taxon>Alteromonas/Salinimonas group</taxon>
        <taxon>Alteromonas</taxon>
    </lineage>
</organism>
<dbReference type="SUPFAM" id="SSF53474">
    <property type="entry name" value="alpha/beta-Hydrolases"/>
    <property type="match status" value="1"/>
</dbReference>
<feature type="active site" evidence="5">
    <location>
        <position position="234"/>
    </location>
</feature>
<dbReference type="HAMAP" id="MF_01260">
    <property type="entry name" value="Carboxylester"/>
    <property type="match status" value="1"/>
</dbReference>
<evidence type="ECO:0000256" key="2">
    <source>
        <dbReference type="ARBA" id="ARBA00022490"/>
    </source>
</evidence>
<comment type="function">
    <text evidence="5">The physiological role of BioH is to remove the methyl group introduced by BioC when the pimeloyl moiety is complete. It allows to synthesize pimeloyl-ACP via the fatty acid synthetic pathway through the hydrolysis of the ester bonds of pimeloyl-ACP esters.</text>
</comment>
<dbReference type="Pfam" id="PF00561">
    <property type="entry name" value="Abhydrolase_1"/>
    <property type="match status" value="1"/>
</dbReference>
<dbReference type="UniPathway" id="UPA00078"/>
<feature type="binding site" evidence="5">
    <location>
        <begin position="109"/>
        <end position="110"/>
    </location>
    <ligand>
        <name>substrate</name>
    </ligand>
</feature>
<comment type="caution">
    <text evidence="7">The sequence shown here is derived from an EMBL/GenBank/DDBJ whole genome shotgun (WGS) entry which is preliminary data.</text>
</comment>
<evidence type="ECO:0000313" key="7">
    <source>
        <dbReference type="EMBL" id="NDW21322.1"/>
    </source>
</evidence>
<dbReference type="Gene3D" id="3.40.50.1820">
    <property type="entry name" value="alpha/beta hydrolase"/>
    <property type="match status" value="1"/>
</dbReference>
<dbReference type="NCBIfam" id="TIGR01738">
    <property type="entry name" value="bioH"/>
    <property type="match status" value="1"/>
</dbReference>
<feature type="binding site" evidence="5">
    <location>
        <position position="47"/>
    </location>
    <ligand>
        <name>substrate</name>
    </ligand>
</feature>
<keyword evidence="4 5" id="KW-0378">Hydrolase</keyword>
<proteinExistence type="inferred from homology"/>
<keyword evidence="8" id="KW-1185">Reference proteome</keyword>
<reference evidence="7 8" key="1">
    <citation type="submission" date="2020-01" db="EMBL/GenBank/DDBJ databases">
        <title>Genomes of bacteria type strains.</title>
        <authorList>
            <person name="Chen J."/>
            <person name="Zhu S."/>
            <person name="Yang J."/>
        </authorList>
    </citation>
    <scope>NUCLEOTIDE SEQUENCE [LARGE SCALE GENOMIC DNA]</scope>
    <source>
        <strain evidence="7 8">LMG 22958</strain>
    </source>
</reference>
<keyword evidence="2 5" id="KW-0963">Cytoplasm</keyword>
<dbReference type="EMBL" id="JAAAWP010000003">
    <property type="protein sequence ID" value="NDW21322.1"/>
    <property type="molecule type" value="Genomic_DNA"/>
</dbReference>
<evidence type="ECO:0000313" key="8">
    <source>
        <dbReference type="Proteomes" id="UP000478837"/>
    </source>
</evidence>
<evidence type="ECO:0000256" key="4">
    <source>
        <dbReference type="ARBA" id="ARBA00022801"/>
    </source>
</evidence>